<gene>
    <name evidence="1" type="ORF">HZ995_10135</name>
</gene>
<dbReference type="RefSeq" id="WP_209355546.1">
    <property type="nucleotide sequence ID" value="NZ_CP060010.1"/>
</dbReference>
<dbReference type="EMBL" id="CP060010">
    <property type="protein sequence ID" value="QTN34861.1"/>
    <property type="molecule type" value="Genomic_DNA"/>
</dbReference>
<dbReference type="InterPro" id="IPR027417">
    <property type="entry name" value="P-loop_NTPase"/>
</dbReference>
<dbReference type="KEGG" id="cact:HZ995_10135"/>
<accession>A0A975EMN3</accession>
<protein>
    <submittedName>
        <fullName evidence="1">Uncharacterized protein</fullName>
    </submittedName>
</protein>
<proteinExistence type="predicted"/>
<dbReference type="Proteomes" id="UP000665026">
    <property type="component" value="Chromosome"/>
</dbReference>
<dbReference type="AlphaFoldDB" id="A0A975EMN3"/>
<evidence type="ECO:0000313" key="2">
    <source>
        <dbReference type="Proteomes" id="UP000665026"/>
    </source>
</evidence>
<name>A0A975EMN3_9RHOB</name>
<dbReference type="Gene3D" id="3.40.50.300">
    <property type="entry name" value="P-loop containing nucleotide triphosphate hydrolases"/>
    <property type="match status" value="1"/>
</dbReference>
<organism evidence="1 2">
    <name type="scientific">Cognatishimia activa</name>
    <dbReference type="NCBI Taxonomy" id="1715691"/>
    <lineage>
        <taxon>Bacteria</taxon>
        <taxon>Pseudomonadati</taxon>
        <taxon>Pseudomonadota</taxon>
        <taxon>Alphaproteobacteria</taxon>
        <taxon>Rhodobacterales</taxon>
        <taxon>Paracoccaceae</taxon>
        <taxon>Cognatishimia</taxon>
    </lineage>
</organism>
<reference evidence="1" key="1">
    <citation type="submission" date="2020-07" db="EMBL/GenBank/DDBJ databases">
        <title>Genome sequences of bacteria associated with the marine, planktonic diatom Thalassiosira profunda strain ECT2AJA-044.</title>
        <authorList>
            <person name="Gargas C.B."/>
            <person name="Roberts W.R."/>
            <person name="Alverson A.J."/>
        </authorList>
    </citation>
    <scope>NUCLEOTIDE SEQUENCE</scope>
    <source>
        <strain evidence="1">ECT2AJA-044</strain>
    </source>
</reference>
<sequence length="221" mass="25067">MFDRPEDGLTEKQIAGVVERVKQEVKLGRSVVMATDNRALLETCDRLVVMQYGRIIDQGPAELVRDRISTGWSRFIGARQLDTEENLTRWIHSHFRRGPEEANKRRVTTVATDMLTYSCKTADPGWPGLITFSFKHFEGHCVLRMEDQDAPITSAQFERARQAAKESTISKDILPLASIFQSSIEVEKSSHFDHRVLEVKIKTFDPRRVKAGAKDGAKPNP</sequence>
<dbReference type="SUPFAM" id="SSF52540">
    <property type="entry name" value="P-loop containing nucleoside triphosphate hydrolases"/>
    <property type="match status" value="1"/>
</dbReference>
<evidence type="ECO:0000313" key="1">
    <source>
        <dbReference type="EMBL" id="QTN34861.1"/>
    </source>
</evidence>